<evidence type="ECO:0000313" key="9">
    <source>
        <dbReference type="Proteomes" id="UP001162131"/>
    </source>
</evidence>
<dbReference type="InterPro" id="IPR037278">
    <property type="entry name" value="ARFGAP/RecO"/>
</dbReference>
<sequence>MVSKETSEQIFQRLKEDPLNNVCFDCSSRNPDWASVSNGIFLCLQCAGIHRGYGVHISFVRSLSMDTWTIKQLKIMTVGGNKALADFFANYNIPADLPSNISKYKTRAAQYYRDKIKIVAEGINYEAPQPIQEVGILPIEEEERKFPEPPRQQAEQSSSGFSWTKTFGSALTMTQNIGKKIADKTKEISQKPIVQEWEAKTKQAFSAAVEKTKEWSEAPSVQNIKEKTTNAIKEISQSSAVQNIKDKTKSALTSIAGKARETYDSIHSRPQDQESSQEYERLPSQENERLPNQ</sequence>
<dbReference type="GO" id="GO:0048205">
    <property type="term" value="P:COPI coating of Golgi vesicle"/>
    <property type="evidence" value="ECO:0007669"/>
    <property type="project" value="TreeGrafter"/>
</dbReference>
<comment type="caution">
    <text evidence="8">The sequence shown here is derived from an EMBL/GenBank/DDBJ whole genome shotgun (WGS) entry which is preliminary data.</text>
</comment>
<dbReference type="InterPro" id="IPR038508">
    <property type="entry name" value="ArfGAP_dom_sf"/>
</dbReference>
<dbReference type="Proteomes" id="UP001162131">
    <property type="component" value="Unassembled WGS sequence"/>
</dbReference>
<dbReference type="GO" id="GO:0008270">
    <property type="term" value="F:zinc ion binding"/>
    <property type="evidence" value="ECO:0007669"/>
    <property type="project" value="UniProtKB-KW"/>
</dbReference>
<gene>
    <name evidence="8" type="ORF">BSTOLATCC_MIC20859</name>
</gene>
<keyword evidence="2" id="KW-0479">Metal-binding</keyword>
<dbReference type="PROSITE" id="PS50115">
    <property type="entry name" value="ARFGAP"/>
    <property type="match status" value="1"/>
</dbReference>
<dbReference type="CDD" id="cd08830">
    <property type="entry name" value="ArfGap_ArfGap1"/>
    <property type="match status" value="1"/>
</dbReference>
<evidence type="ECO:0000256" key="5">
    <source>
        <dbReference type="PROSITE-ProRule" id="PRU00288"/>
    </source>
</evidence>
<dbReference type="EMBL" id="CAJZBQ010000020">
    <property type="protein sequence ID" value="CAG9318385.1"/>
    <property type="molecule type" value="Genomic_DNA"/>
</dbReference>
<dbReference type="PRINTS" id="PR00405">
    <property type="entry name" value="REVINTRACTNG"/>
</dbReference>
<dbReference type="GO" id="GO:0005096">
    <property type="term" value="F:GTPase activator activity"/>
    <property type="evidence" value="ECO:0007669"/>
    <property type="project" value="UniProtKB-KW"/>
</dbReference>
<evidence type="ECO:0000256" key="2">
    <source>
        <dbReference type="ARBA" id="ARBA00022723"/>
    </source>
</evidence>
<reference evidence="8" key="1">
    <citation type="submission" date="2021-09" db="EMBL/GenBank/DDBJ databases">
        <authorList>
            <consortium name="AG Swart"/>
            <person name="Singh M."/>
            <person name="Singh A."/>
            <person name="Seah K."/>
            <person name="Emmerich C."/>
        </authorList>
    </citation>
    <scope>NUCLEOTIDE SEQUENCE</scope>
    <source>
        <strain evidence="8">ATCC30299</strain>
    </source>
</reference>
<accession>A0AAU9IZ33</accession>
<name>A0AAU9IZ33_9CILI</name>
<dbReference type="InterPro" id="IPR001164">
    <property type="entry name" value="ArfGAP_dom"/>
</dbReference>
<feature type="region of interest" description="Disordered" evidence="6">
    <location>
        <begin position="255"/>
        <end position="293"/>
    </location>
</feature>
<dbReference type="AlphaFoldDB" id="A0AAU9IZ33"/>
<feature type="domain" description="Arf-GAP" evidence="7">
    <location>
        <begin position="8"/>
        <end position="125"/>
    </location>
</feature>
<evidence type="ECO:0000259" key="7">
    <source>
        <dbReference type="PROSITE" id="PS50115"/>
    </source>
</evidence>
<evidence type="ECO:0000256" key="1">
    <source>
        <dbReference type="ARBA" id="ARBA00022468"/>
    </source>
</evidence>
<protein>
    <recommendedName>
        <fullName evidence="7">Arf-GAP domain-containing protein</fullName>
    </recommendedName>
</protein>
<organism evidence="8 9">
    <name type="scientific">Blepharisma stoltei</name>
    <dbReference type="NCBI Taxonomy" id="1481888"/>
    <lineage>
        <taxon>Eukaryota</taxon>
        <taxon>Sar</taxon>
        <taxon>Alveolata</taxon>
        <taxon>Ciliophora</taxon>
        <taxon>Postciliodesmatophora</taxon>
        <taxon>Heterotrichea</taxon>
        <taxon>Heterotrichida</taxon>
        <taxon>Blepharismidae</taxon>
        <taxon>Blepharisma</taxon>
    </lineage>
</organism>
<keyword evidence="3 5" id="KW-0863">Zinc-finger</keyword>
<keyword evidence="4" id="KW-0862">Zinc</keyword>
<evidence type="ECO:0000256" key="6">
    <source>
        <dbReference type="SAM" id="MobiDB-lite"/>
    </source>
</evidence>
<evidence type="ECO:0000256" key="3">
    <source>
        <dbReference type="ARBA" id="ARBA00022771"/>
    </source>
</evidence>
<dbReference type="Pfam" id="PF01412">
    <property type="entry name" value="ArfGap"/>
    <property type="match status" value="1"/>
</dbReference>
<evidence type="ECO:0000313" key="8">
    <source>
        <dbReference type="EMBL" id="CAG9318385.1"/>
    </source>
</evidence>
<proteinExistence type="predicted"/>
<keyword evidence="9" id="KW-1185">Reference proteome</keyword>
<dbReference type="SUPFAM" id="SSF57863">
    <property type="entry name" value="ArfGap/RecO-like zinc finger"/>
    <property type="match status" value="1"/>
</dbReference>
<dbReference type="Gene3D" id="1.10.220.150">
    <property type="entry name" value="Arf GTPase activating protein"/>
    <property type="match status" value="1"/>
</dbReference>
<evidence type="ECO:0000256" key="4">
    <source>
        <dbReference type="ARBA" id="ARBA00022833"/>
    </source>
</evidence>
<feature type="compositionally biased region" description="Basic and acidic residues" evidence="6">
    <location>
        <begin position="258"/>
        <end position="293"/>
    </location>
</feature>
<dbReference type="PANTHER" id="PTHR45686:SF4">
    <property type="entry name" value="ADP-RIBOSYLATION FACTOR GTPASE ACTIVATING PROTEIN 3, ISOFORM H"/>
    <property type="match status" value="1"/>
</dbReference>
<dbReference type="SMART" id="SM00105">
    <property type="entry name" value="ArfGap"/>
    <property type="match status" value="1"/>
</dbReference>
<keyword evidence="1" id="KW-0343">GTPase activation</keyword>
<dbReference type="GO" id="GO:0000139">
    <property type="term" value="C:Golgi membrane"/>
    <property type="evidence" value="ECO:0007669"/>
    <property type="project" value="GOC"/>
</dbReference>
<dbReference type="PANTHER" id="PTHR45686">
    <property type="entry name" value="ADP-RIBOSYLATION FACTOR GTPASE ACTIVATING PROTEIN 3, ISOFORM H-RELATED"/>
    <property type="match status" value="1"/>
</dbReference>